<comment type="caution">
    <text evidence="3">The sequence shown here is derived from an EMBL/GenBank/DDBJ whole genome shotgun (WGS) entry which is preliminary data.</text>
</comment>
<dbReference type="InterPro" id="IPR020904">
    <property type="entry name" value="Sc_DH/Rdtase_CS"/>
</dbReference>
<dbReference type="NCBIfam" id="NF005559">
    <property type="entry name" value="PRK07231.1"/>
    <property type="match status" value="1"/>
</dbReference>
<dbReference type="PANTHER" id="PTHR24321:SF8">
    <property type="entry name" value="ESTRADIOL 17-BETA-DEHYDROGENASE 8-RELATED"/>
    <property type="match status" value="1"/>
</dbReference>
<dbReference type="SUPFAM" id="SSF51735">
    <property type="entry name" value="NAD(P)-binding Rossmann-fold domains"/>
    <property type="match status" value="1"/>
</dbReference>
<dbReference type="PRINTS" id="PR00080">
    <property type="entry name" value="SDRFAMILY"/>
</dbReference>
<keyword evidence="2" id="KW-0560">Oxidoreductase</keyword>
<dbReference type="AlphaFoldDB" id="A0A395LZ94"/>
<reference evidence="3 4" key="1">
    <citation type="journal article" date="2011" name="ISME J.">
        <title>Community ecology of hot spring cyanobacterial mats: predominant populations and their functional potential.</title>
        <authorList>
            <person name="Klatt C.G."/>
            <person name="Wood J.M."/>
            <person name="Rusch D.B."/>
            <person name="Bateson M.M."/>
            <person name="Hamamura N."/>
            <person name="Heidelberg J.F."/>
            <person name="Grossman A.R."/>
            <person name="Bhaya D."/>
            <person name="Cohan F.M."/>
            <person name="Kuhl M."/>
            <person name="Bryant D.A."/>
            <person name="Ward D.M."/>
        </authorList>
    </citation>
    <scope>NUCLEOTIDE SEQUENCE [LARGE SCALE GENOMIC DNA]</scope>
    <source>
        <strain evidence="3">OS</strain>
    </source>
</reference>
<dbReference type="Gene3D" id="3.40.50.720">
    <property type="entry name" value="NAD(P)-binding Rossmann-like Domain"/>
    <property type="match status" value="1"/>
</dbReference>
<dbReference type="PRINTS" id="PR00081">
    <property type="entry name" value="GDHRDH"/>
</dbReference>
<protein>
    <submittedName>
        <fullName evidence="3">SDR family oxidoreductase</fullName>
    </submittedName>
</protein>
<evidence type="ECO:0000313" key="4">
    <source>
        <dbReference type="Proteomes" id="UP000266389"/>
    </source>
</evidence>
<organism evidence="3 4">
    <name type="scientific">Candidatus Thermochlorobacter aerophilus</name>
    <dbReference type="NCBI Taxonomy" id="1868324"/>
    <lineage>
        <taxon>Bacteria</taxon>
        <taxon>Pseudomonadati</taxon>
        <taxon>Chlorobiota</taxon>
        <taxon>Chlorobiia</taxon>
        <taxon>Chlorobiales</taxon>
        <taxon>Candidatus Thermochlorobacteriaceae</taxon>
        <taxon>Candidatus Thermochlorobacter</taxon>
    </lineage>
</organism>
<dbReference type="InterPro" id="IPR036291">
    <property type="entry name" value="NAD(P)-bd_dom_sf"/>
</dbReference>
<gene>
    <name evidence="3" type="ORF">D0433_13000</name>
</gene>
<evidence type="ECO:0000313" key="3">
    <source>
        <dbReference type="EMBL" id="RFM22954.1"/>
    </source>
</evidence>
<dbReference type="PROSITE" id="PS00061">
    <property type="entry name" value="ADH_SHORT"/>
    <property type="match status" value="1"/>
</dbReference>
<comment type="similarity">
    <text evidence="1">Belongs to the short-chain dehydrogenases/reductases (SDR) family.</text>
</comment>
<dbReference type="FunFam" id="3.40.50.720:FF:000084">
    <property type="entry name" value="Short-chain dehydrogenase reductase"/>
    <property type="match status" value="1"/>
</dbReference>
<dbReference type="EMBL" id="PHFL01000071">
    <property type="protein sequence ID" value="RFM22954.1"/>
    <property type="molecule type" value="Genomic_DNA"/>
</dbReference>
<accession>A0A395LZ94</accession>
<dbReference type="CDD" id="cd05233">
    <property type="entry name" value="SDR_c"/>
    <property type="match status" value="1"/>
</dbReference>
<dbReference type="PANTHER" id="PTHR24321">
    <property type="entry name" value="DEHYDROGENASES, SHORT CHAIN"/>
    <property type="match status" value="1"/>
</dbReference>
<sequence>MGRLDGKVAIITGGSGGIGTAAAKRFVAEGCKVLLVDINEGALQQVVAELGNESADYFVADVSTPEGNQGMVKKTLERFGKVNVFLANAGIEGTVKPIPEYPLEIFDRVLAINVRGVFLGLQNVIPAMLQAGGGSIIITSSVAGLIGSPGVSAYVTSKHAVIGMMRCAALEFGGAGIRVNTVNPGPIETRMMRSIEEMVAPGAGDQVKQGFLAQVPLKRYGYPEEVAQLMLFLASDESSYSNGNTYVMDGGFTAA</sequence>
<evidence type="ECO:0000256" key="2">
    <source>
        <dbReference type="ARBA" id="ARBA00023002"/>
    </source>
</evidence>
<dbReference type="Pfam" id="PF13561">
    <property type="entry name" value="adh_short_C2"/>
    <property type="match status" value="1"/>
</dbReference>
<dbReference type="GO" id="GO:0016491">
    <property type="term" value="F:oxidoreductase activity"/>
    <property type="evidence" value="ECO:0007669"/>
    <property type="project" value="UniProtKB-KW"/>
</dbReference>
<dbReference type="InterPro" id="IPR002347">
    <property type="entry name" value="SDR_fam"/>
</dbReference>
<name>A0A395LZ94_9BACT</name>
<dbReference type="Proteomes" id="UP000266389">
    <property type="component" value="Unassembled WGS sequence"/>
</dbReference>
<evidence type="ECO:0000256" key="1">
    <source>
        <dbReference type="ARBA" id="ARBA00006484"/>
    </source>
</evidence>
<proteinExistence type="inferred from homology"/>